<evidence type="ECO:0000313" key="1">
    <source>
        <dbReference type="EMBL" id="NDW14597.1"/>
    </source>
</evidence>
<protein>
    <submittedName>
        <fullName evidence="1">Histidine kinase</fullName>
    </submittedName>
</protein>
<dbReference type="EMBL" id="JAAAWO010000002">
    <property type="protein sequence ID" value="NDW14597.1"/>
    <property type="molecule type" value="Genomic_DNA"/>
</dbReference>
<dbReference type="Gene3D" id="1.10.3210.10">
    <property type="entry name" value="Hypothetical protein af1432"/>
    <property type="match status" value="1"/>
</dbReference>
<dbReference type="RefSeq" id="WP_163105196.1">
    <property type="nucleotide sequence ID" value="NZ_JAAAWO010000002.1"/>
</dbReference>
<dbReference type="SUPFAM" id="SSF109604">
    <property type="entry name" value="HD-domain/PDEase-like"/>
    <property type="match status" value="1"/>
</dbReference>
<accession>A0A6N9TBB5</accession>
<keyword evidence="1" id="KW-0808">Transferase</keyword>
<dbReference type="Proteomes" id="UP000471381">
    <property type="component" value="Unassembled WGS sequence"/>
</dbReference>
<dbReference type="AlphaFoldDB" id="A0A6N9TBB5"/>
<keyword evidence="1" id="KW-0418">Kinase</keyword>
<organism evidence="1 2">
    <name type="scientific">Alteromonas genovensis</name>
    <dbReference type="NCBI Taxonomy" id="471225"/>
    <lineage>
        <taxon>Bacteria</taxon>
        <taxon>Pseudomonadati</taxon>
        <taxon>Pseudomonadota</taxon>
        <taxon>Gammaproteobacteria</taxon>
        <taxon>Alteromonadales</taxon>
        <taxon>Alteromonadaceae</taxon>
        <taxon>Alteromonas/Salinimonas group</taxon>
        <taxon>Alteromonas</taxon>
    </lineage>
</organism>
<name>A0A6N9TBB5_9ALTE</name>
<sequence length="555" mass="61462">MALADIQSTFSQILAAPTPSQSVDNKVNLWLRNAKLAIALVNEEPAAVLAAHGTKNSLSPQLTHILLLTVFGKLNHFNDHYLQHLIAATLALYHLTGHVKSDETDAEQLGDASLIRKSNDGKAISEFLRAKGLSSWLEILRLKRVVFSARNAQAHSLASAKLNRAQRLCLLSKIISSASTEKKHSLFSQCTRLIPVHHHGLLPSLSPLFERAMPGEKVYASGIPATIVDIQQNHSFAAVARNADRDSDWVPASSIRSPIHQHIEFDAFIALFNETRAPRLVKGGQPFFPTTFAIQRPPSALLHIIDELQKRDIDIPTLCEKIERAPTFNHFLISTASQDNRLQLPVKTIKQAVLTYGTERVGDMLVQFALMERLTQHEFPLVDTCKQFTLVASAFASHIASLTKTKFTAQSAALTMTFACSPLFTLPGLKVITKLPVRANPNFSINNTFKITTPSPWLSIASELAENWHQSATWRAVLHQCNKTNDAVPTSLRKEHAVISLGFYLAKAYLLTTPDKDLSNTKEVKLWKSVLSLSSSDLAHIVNERKPHLLCPLSR</sequence>
<proteinExistence type="predicted"/>
<dbReference type="GO" id="GO:0016301">
    <property type="term" value="F:kinase activity"/>
    <property type="evidence" value="ECO:0007669"/>
    <property type="project" value="UniProtKB-KW"/>
</dbReference>
<keyword evidence="2" id="KW-1185">Reference proteome</keyword>
<evidence type="ECO:0000313" key="2">
    <source>
        <dbReference type="Proteomes" id="UP000471381"/>
    </source>
</evidence>
<comment type="caution">
    <text evidence="1">The sequence shown here is derived from an EMBL/GenBank/DDBJ whole genome shotgun (WGS) entry which is preliminary data.</text>
</comment>
<gene>
    <name evidence="1" type="ORF">GTQ48_03500</name>
</gene>
<reference evidence="1 2" key="1">
    <citation type="submission" date="2020-01" db="EMBL/GenBank/DDBJ databases">
        <title>Genomes of bacteria type strains.</title>
        <authorList>
            <person name="Chen J."/>
            <person name="Zhu S."/>
            <person name="Yang J."/>
        </authorList>
    </citation>
    <scope>NUCLEOTIDE SEQUENCE [LARGE SCALE GENOMIC DNA]</scope>
    <source>
        <strain evidence="1 2">LMG 24078</strain>
    </source>
</reference>